<proteinExistence type="predicted"/>
<dbReference type="PANTHER" id="PTHR28042">
    <property type="entry name" value="E3 UBIQUITIN-PROTEIN LIGASE COMPLEX SLX5-SLX8 SUBUNIT SLX5"/>
    <property type="match status" value="1"/>
</dbReference>
<dbReference type="KEGG" id="trg:TRUGW13939_05465"/>
<dbReference type="AlphaFoldDB" id="A0A7H8R038"/>
<gene>
    <name evidence="2" type="ORF">TRUGW13939_05465</name>
</gene>
<dbReference type="EMBL" id="CP055900">
    <property type="protein sequence ID" value="QKX58343.1"/>
    <property type="molecule type" value="Genomic_DNA"/>
</dbReference>
<evidence type="ECO:0000313" key="3">
    <source>
        <dbReference type="Proteomes" id="UP000509510"/>
    </source>
</evidence>
<dbReference type="OrthoDB" id="2398441at2759"/>
<feature type="compositionally biased region" description="Polar residues" evidence="1">
    <location>
        <begin position="141"/>
        <end position="153"/>
    </location>
</feature>
<protein>
    <submittedName>
        <fullName evidence="2">Uncharacterized protein</fullName>
    </submittedName>
</protein>
<feature type="region of interest" description="Disordered" evidence="1">
    <location>
        <begin position="48"/>
        <end position="168"/>
    </location>
</feature>
<dbReference type="PROSITE" id="PS51257">
    <property type="entry name" value="PROKAR_LIPOPROTEIN"/>
    <property type="match status" value="1"/>
</dbReference>
<dbReference type="PANTHER" id="PTHR28042:SF1">
    <property type="entry name" value="E3 UBIQUITIN-PROTEIN LIGASE COMPLEX SLX5-SLX8 SUBUNIT SLX5"/>
    <property type="match status" value="1"/>
</dbReference>
<evidence type="ECO:0000256" key="1">
    <source>
        <dbReference type="SAM" id="MobiDB-lite"/>
    </source>
</evidence>
<dbReference type="RefSeq" id="XP_035344521.1">
    <property type="nucleotide sequence ID" value="XM_035488628.1"/>
</dbReference>
<reference evidence="3" key="1">
    <citation type="submission" date="2020-06" db="EMBL/GenBank/DDBJ databases">
        <title>A chromosome-scale genome assembly of Talaromyces rugulosus W13939.</title>
        <authorList>
            <person name="Wang B."/>
            <person name="Guo L."/>
            <person name="Ye K."/>
            <person name="Wang L."/>
        </authorList>
    </citation>
    <scope>NUCLEOTIDE SEQUENCE [LARGE SCALE GENOMIC DNA]</scope>
    <source>
        <strain evidence="3">W13939</strain>
    </source>
</reference>
<dbReference type="GO" id="GO:0033768">
    <property type="term" value="C:SUMO-targeted ubiquitin ligase complex"/>
    <property type="evidence" value="ECO:0007669"/>
    <property type="project" value="TreeGrafter"/>
</dbReference>
<accession>A0A7H8R038</accession>
<evidence type="ECO:0000313" key="2">
    <source>
        <dbReference type="EMBL" id="QKX58343.1"/>
    </source>
</evidence>
<dbReference type="GO" id="GO:0004842">
    <property type="term" value="F:ubiquitin-protein transferase activity"/>
    <property type="evidence" value="ECO:0007669"/>
    <property type="project" value="TreeGrafter"/>
</dbReference>
<name>A0A7H8R038_TALRU</name>
<organism evidence="2 3">
    <name type="scientific">Talaromyces rugulosus</name>
    <name type="common">Penicillium rugulosum</name>
    <dbReference type="NCBI Taxonomy" id="121627"/>
    <lineage>
        <taxon>Eukaryota</taxon>
        <taxon>Fungi</taxon>
        <taxon>Dikarya</taxon>
        <taxon>Ascomycota</taxon>
        <taxon>Pezizomycotina</taxon>
        <taxon>Eurotiomycetes</taxon>
        <taxon>Eurotiomycetidae</taxon>
        <taxon>Eurotiales</taxon>
        <taxon>Trichocomaceae</taxon>
        <taxon>Talaromyces</taxon>
        <taxon>Talaromyces sect. Islandici</taxon>
    </lineage>
</organism>
<dbReference type="InterPro" id="IPR038886">
    <property type="entry name" value="E3_SLX5/Rfp1"/>
</dbReference>
<keyword evidence="3" id="KW-1185">Reference proteome</keyword>
<feature type="compositionally biased region" description="Basic residues" evidence="1">
    <location>
        <begin position="156"/>
        <end position="165"/>
    </location>
</feature>
<dbReference type="Proteomes" id="UP000509510">
    <property type="component" value="Chromosome III"/>
</dbReference>
<dbReference type="GeneID" id="55992962"/>
<sequence>MLVRTLSLFSQFLATTQRLITIPSLLGISPVICACAAFAMNHDSQAQFLPSRSRKTPRREMPHHNHQSRPAWRQYGESSSSSAAAPRHHPHHLSLPVPQPRYQGDGYDFRRPIMSTTTSPPPQTEDVIDLTNEPDSPPSPQLSRAQPSRTQSLHSHQPRRHRPPRFGRNIMADVVDLEDGTDHTVDIDPPSSPEVEFLRSTVRAPTRTSAPRRLLDVLTHAQTNFMSPTAQQAFREEIALRAGRMSRRRVIQPSLEEFFLADNLNPNIDLTIDLDYQAPAYTMHEPTPPTPPPSYKAPSPATEGFTRTATDDDVVVCPNCDHELGTGEGLAQQIWVAKPCGHVYCGDCTNYRSSKKRSTLASPAKSKPFSKCKVARCEKSVSQPKSMIQIFL</sequence>